<evidence type="ECO:0000256" key="1">
    <source>
        <dbReference type="SAM" id="SignalP"/>
    </source>
</evidence>
<name>A0A2W2BWR5_9HYPH</name>
<dbReference type="EMBL" id="QKVK01000002">
    <property type="protein sequence ID" value="PZF77886.1"/>
    <property type="molecule type" value="Genomic_DNA"/>
</dbReference>
<proteinExistence type="predicted"/>
<dbReference type="Pfam" id="PF18602">
    <property type="entry name" value="Rap1a"/>
    <property type="match status" value="1"/>
</dbReference>
<accession>A0A2W2BWR5</accession>
<feature type="signal peptide" evidence="1">
    <location>
        <begin position="1"/>
        <end position="25"/>
    </location>
</feature>
<sequence>MIRTSRLLSAALFALAGLAPLPASAGTVTGQQLLSLCTANMWGKGHATEAAECMGYVIGVSDTFNCIESDHGFTWDSGRGVSQPAMVASVVQWLQNHPEALQFEAHRVVGAALQAAFPCK</sequence>
<reference evidence="4" key="1">
    <citation type="submission" date="2018-06" db="EMBL/GenBank/DDBJ databases">
        <title>Aestuariibacter litoralis strain KCTC 52945T.</title>
        <authorList>
            <person name="Li X."/>
            <person name="Salam N."/>
            <person name="Li J.-L."/>
            <person name="Chen Y.-M."/>
            <person name="Yang Z.-W."/>
            <person name="Zhang L.-Y."/>
            <person name="Han M.-X."/>
            <person name="Xiao M."/>
            <person name="Li W.-J."/>
        </authorList>
    </citation>
    <scope>NUCLEOTIDE SEQUENCE [LARGE SCALE GENOMIC DNA]</scope>
    <source>
        <strain evidence="4">KCTC 52945</strain>
    </source>
</reference>
<dbReference type="Gene3D" id="1.10.890.40">
    <property type="match status" value="1"/>
</dbReference>
<organism evidence="3 4">
    <name type="scientific">Aestuariivirga litoralis</name>
    <dbReference type="NCBI Taxonomy" id="2650924"/>
    <lineage>
        <taxon>Bacteria</taxon>
        <taxon>Pseudomonadati</taxon>
        <taxon>Pseudomonadota</taxon>
        <taxon>Alphaproteobacteria</taxon>
        <taxon>Hyphomicrobiales</taxon>
        <taxon>Aestuariivirgaceae</taxon>
        <taxon>Aestuariivirga</taxon>
    </lineage>
</organism>
<feature type="domain" description="Rap1a immunity protein" evidence="2">
    <location>
        <begin position="29"/>
        <end position="119"/>
    </location>
</feature>
<comment type="caution">
    <text evidence="3">The sequence shown here is derived from an EMBL/GenBank/DDBJ whole genome shotgun (WGS) entry which is preliminary data.</text>
</comment>
<keyword evidence="4" id="KW-1185">Reference proteome</keyword>
<dbReference type="RefSeq" id="WP_111196662.1">
    <property type="nucleotide sequence ID" value="NZ_QKVK01000002.1"/>
</dbReference>
<dbReference type="InterPro" id="IPR041238">
    <property type="entry name" value="Rap1a"/>
</dbReference>
<evidence type="ECO:0000313" key="4">
    <source>
        <dbReference type="Proteomes" id="UP000248795"/>
    </source>
</evidence>
<gene>
    <name evidence="3" type="ORF">DK847_05520</name>
</gene>
<evidence type="ECO:0000259" key="2">
    <source>
        <dbReference type="Pfam" id="PF18602"/>
    </source>
</evidence>
<dbReference type="Proteomes" id="UP000248795">
    <property type="component" value="Unassembled WGS sequence"/>
</dbReference>
<protein>
    <recommendedName>
        <fullName evidence="2">Rap1a immunity protein domain-containing protein</fullName>
    </recommendedName>
</protein>
<dbReference type="AlphaFoldDB" id="A0A2W2BWR5"/>
<keyword evidence="1" id="KW-0732">Signal</keyword>
<evidence type="ECO:0000313" key="3">
    <source>
        <dbReference type="EMBL" id="PZF77886.1"/>
    </source>
</evidence>
<feature type="chain" id="PRO_5015973294" description="Rap1a immunity protein domain-containing protein" evidence="1">
    <location>
        <begin position="26"/>
        <end position="120"/>
    </location>
</feature>